<comment type="subcellular location">
    <subcellularLocation>
        <location evidence="1">Membrane</location>
        <topology evidence="1">Single-pass membrane protein</topology>
    </subcellularLocation>
</comment>
<gene>
    <name evidence="9" type="ORF">ISU10_09915</name>
</gene>
<dbReference type="InterPro" id="IPR000089">
    <property type="entry name" value="Biotin_lipoyl"/>
</dbReference>
<keyword evidence="4 7" id="KW-1133">Transmembrane helix</keyword>
<dbReference type="InterPro" id="IPR050739">
    <property type="entry name" value="MFP"/>
</dbReference>
<accession>A0A930VNI2</accession>
<name>A0A930VNI2_9ACTN</name>
<sequence>MTAQGDRETRRNPDFAERALGGSANPLDNIDHVFRHTARRTWLGVLGLAVLLGAGVLWTAVAEQKVVVDASAIVAPHDGVFAVGQEVAGLVTEVLVSQGEEVTTGQVLAEVQTSSGKPVDVSSPVAGLVISVDVRAGDITGVGEGMVRIAPPGEQLAIAFYPAGDVSRLAVGQTVAVTVNGVLPDQQGRAVGHVDSIGPTPVTDQRLRQISGDASLLALVQRLGPLREVQIRFEKADTPSGIAWAGGRGPSAPLATGTLAVAAITVGQRTLLDRAFD</sequence>
<proteinExistence type="inferred from homology"/>
<dbReference type="AlphaFoldDB" id="A0A930VNI2"/>
<feature type="region of interest" description="Disordered" evidence="6">
    <location>
        <begin position="1"/>
        <end position="21"/>
    </location>
</feature>
<evidence type="ECO:0000256" key="6">
    <source>
        <dbReference type="SAM" id="MobiDB-lite"/>
    </source>
</evidence>
<keyword evidence="5 7" id="KW-0472">Membrane</keyword>
<dbReference type="InterPro" id="IPR011053">
    <property type="entry name" value="Single_hybrid_motif"/>
</dbReference>
<evidence type="ECO:0000256" key="7">
    <source>
        <dbReference type="SAM" id="Phobius"/>
    </source>
</evidence>
<dbReference type="PANTHER" id="PTHR30386:SF26">
    <property type="entry name" value="TRANSPORT PROTEIN COMB"/>
    <property type="match status" value="1"/>
</dbReference>
<evidence type="ECO:0000256" key="1">
    <source>
        <dbReference type="ARBA" id="ARBA00004167"/>
    </source>
</evidence>
<feature type="transmembrane region" description="Helical" evidence="7">
    <location>
        <begin position="42"/>
        <end position="61"/>
    </location>
</feature>
<dbReference type="GO" id="GO:0016020">
    <property type="term" value="C:membrane"/>
    <property type="evidence" value="ECO:0007669"/>
    <property type="project" value="UniProtKB-SubCell"/>
</dbReference>
<evidence type="ECO:0000313" key="9">
    <source>
        <dbReference type="EMBL" id="MBF4768083.1"/>
    </source>
</evidence>
<keyword evidence="3 7" id="KW-0812">Transmembrane</keyword>
<reference evidence="9" key="1">
    <citation type="submission" date="2020-11" db="EMBL/GenBank/DDBJ databases">
        <title>Nocardioides cynanchi sp. nov., isolated from soil of rhizosphere of Cynanchum wilfordii.</title>
        <authorList>
            <person name="Lee J.-S."/>
            <person name="Suh M.K."/>
            <person name="Kim J.-S."/>
        </authorList>
    </citation>
    <scope>NUCLEOTIDE SEQUENCE</scope>
    <source>
        <strain evidence="9">KCTC 19276</strain>
    </source>
</reference>
<dbReference type="Pfam" id="PF00364">
    <property type="entry name" value="Biotin_lipoyl"/>
    <property type="match status" value="1"/>
</dbReference>
<evidence type="ECO:0000259" key="8">
    <source>
        <dbReference type="Pfam" id="PF00364"/>
    </source>
</evidence>
<comment type="caution">
    <text evidence="9">The sequence shown here is derived from an EMBL/GenBank/DDBJ whole genome shotgun (WGS) entry which is preliminary data.</text>
</comment>
<protein>
    <submittedName>
        <fullName evidence="9">HlyD family efflux transporter periplasmic adaptor subunit</fullName>
    </submittedName>
</protein>
<dbReference type="Proteomes" id="UP000660668">
    <property type="component" value="Unassembled WGS sequence"/>
</dbReference>
<evidence type="ECO:0000256" key="5">
    <source>
        <dbReference type="ARBA" id="ARBA00023136"/>
    </source>
</evidence>
<evidence type="ECO:0000256" key="3">
    <source>
        <dbReference type="ARBA" id="ARBA00022692"/>
    </source>
</evidence>
<evidence type="ECO:0000256" key="4">
    <source>
        <dbReference type="ARBA" id="ARBA00022989"/>
    </source>
</evidence>
<keyword evidence="10" id="KW-1185">Reference proteome</keyword>
<dbReference type="SUPFAM" id="SSF51230">
    <property type="entry name" value="Single hybrid motif"/>
    <property type="match status" value="1"/>
</dbReference>
<dbReference type="EMBL" id="JADKPO010000011">
    <property type="protein sequence ID" value="MBF4768083.1"/>
    <property type="molecule type" value="Genomic_DNA"/>
</dbReference>
<feature type="compositionally biased region" description="Basic and acidic residues" evidence="6">
    <location>
        <begin position="1"/>
        <end position="17"/>
    </location>
</feature>
<dbReference type="PANTHER" id="PTHR30386">
    <property type="entry name" value="MEMBRANE FUSION SUBUNIT OF EMRAB-TOLC MULTIDRUG EFFLUX PUMP"/>
    <property type="match status" value="1"/>
</dbReference>
<organism evidence="9 10">
    <name type="scientific">Nocardioides agariphilus</name>
    <dbReference type="NCBI Taxonomy" id="433664"/>
    <lineage>
        <taxon>Bacteria</taxon>
        <taxon>Bacillati</taxon>
        <taxon>Actinomycetota</taxon>
        <taxon>Actinomycetes</taxon>
        <taxon>Propionibacteriales</taxon>
        <taxon>Nocardioidaceae</taxon>
        <taxon>Nocardioides</taxon>
    </lineage>
</organism>
<comment type="similarity">
    <text evidence="2">Belongs to the membrane fusion protein (MFP) (TC 8.A.1) family.</text>
</comment>
<dbReference type="RefSeq" id="WP_194696239.1">
    <property type="nucleotide sequence ID" value="NZ_JADKPO010000011.1"/>
</dbReference>
<evidence type="ECO:0000313" key="10">
    <source>
        <dbReference type="Proteomes" id="UP000660668"/>
    </source>
</evidence>
<feature type="domain" description="Lipoyl-binding" evidence="8">
    <location>
        <begin position="83"/>
        <end position="149"/>
    </location>
</feature>
<dbReference type="Gene3D" id="2.40.50.100">
    <property type="match status" value="1"/>
</dbReference>
<evidence type="ECO:0000256" key="2">
    <source>
        <dbReference type="ARBA" id="ARBA00009477"/>
    </source>
</evidence>